<evidence type="ECO:0000256" key="1">
    <source>
        <dbReference type="SAM" id="Phobius"/>
    </source>
</evidence>
<dbReference type="Proteomes" id="UP000429958">
    <property type="component" value="Unassembled WGS sequence"/>
</dbReference>
<keyword evidence="1" id="KW-0812">Transmembrane</keyword>
<keyword evidence="1" id="KW-0472">Membrane</keyword>
<keyword evidence="1" id="KW-1133">Transmembrane helix</keyword>
<name>A0A7X2TBU2_9CLOT</name>
<protein>
    <submittedName>
        <fullName evidence="2">Uncharacterized protein</fullName>
    </submittedName>
</protein>
<dbReference type="AlphaFoldDB" id="A0A7X2TBU2"/>
<evidence type="ECO:0000313" key="2">
    <source>
        <dbReference type="EMBL" id="MSS35423.1"/>
    </source>
</evidence>
<accession>A0A7X2TBU2</accession>
<keyword evidence="3" id="KW-1185">Reference proteome</keyword>
<sequence>MNELSVIKNNIETSISDFNQPFTEYLTNLGLPIDGVLSPIEERQIVINSIENEIKKIPVENRQMAVYLTRFLSSVAAGLFDGAVTYLWNETIKSLRQMIISFDLDYFYKVCEQLNTRYKNMKTEDELASVGDFDLLTACNRMGLISDHVFEVFKFINYMRNHSSAAHPTENQISAYDLLSWLNNCIKYAINATPNEEAVKLKQLLYNIRTTEIPESDLHYIGENVKDLPQIMVEDLLSTLFGMFTDPQITQTISSNIKSIAKYVWNLSSENKKHSIGDKYGYFRKNGDVARKDKANAFLTLVDGLSYKDEDSISQELRETLANLLSTHNSANNFYNEEPWARQLDTMLPPSGNIPNSVLNDWVRTIAICYTGNGLGYREGVDEGAERYYKKFIKNFDNRAISILLNLNIVKSYGRFHFINGH</sequence>
<evidence type="ECO:0000313" key="3">
    <source>
        <dbReference type="Proteomes" id="UP000429958"/>
    </source>
</evidence>
<feature type="transmembrane region" description="Helical" evidence="1">
    <location>
        <begin position="65"/>
        <end position="88"/>
    </location>
</feature>
<reference evidence="2 3" key="1">
    <citation type="submission" date="2019-08" db="EMBL/GenBank/DDBJ databases">
        <title>In-depth cultivation of the pig gut microbiome towards novel bacterial diversity and tailored functional studies.</title>
        <authorList>
            <person name="Wylensek D."/>
            <person name="Hitch T.C.A."/>
            <person name="Clavel T."/>
        </authorList>
    </citation>
    <scope>NUCLEOTIDE SEQUENCE [LARGE SCALE GENOMIC DNA]</scope>
    <source>
        <strain evidence="2 3">WCA-389-WT-23D1</strain>
    </source>
</reference>
<organism evidence="2 3">
    <name type="scientific">Clostridium porci</name>
    <dbReference type="NCBI Taxonomy" id="2605778"/>
    <lineage>
        <taxon>Bacteria</taxon>
        <taxon>Bacillati</taxon>
        <taxon>Bacillota</taxon>
        <taxon>Clostridia</taxon>
        <taxon>Eubacteriales</taxon>
        <taxon>Clostridiaceae</taxon>
        <taxon>Clostridium</taxon>
    </lineage>
</organism>
<dbReference type="RefSeq" id="WP_154470841.1">
    <property type="nucleotide sequence ID" value="NZ_VUMD01000002.1"/>
</dbReference>
<gene>
    <name evidence="2" type="ORF">FYJ39_02185</name>
</gene>
<comment type="caution">
    <text evidence="2">The sequence shown here is derived from an EMBL/GenBank/DDBJ whole genome shotgun (WGS) entry which is preliminary data.</text>
</comment>
<dbReference type="EMBL" id="VUMD01000002">
    <property type="protein sequence ID" value="MSS35423.1"/>
    <property type="molecule type" value="Genomic_DNA"/>
</dbReference>
<proteinExistence type="predicted"/>